<sequence>MTEQCGSCVFEPLSMFTRWGLIKCITTILIDEEKQALGKGRGRGTLPVGGPHFRLPVARALYPQCAGAYPRSLVSEGFRLRFPTFLVCAPFPPQLLTCLQILNVKLSAVAWNLSPRTWNPAYYLKCGEENVIGNEKTKTKTKKAVAVPGRERMDNPESGSGKEERSRNFTFLFKLALGSAEMQENGLWFLAPWPYMDSFSFARETKVFLLSMQTSRELLSSGLQGKGKPSRSARIIPRPALELGSGIQRAC</sequence>
<dbReference type="RefSeq" id="XP_040478629.1">
    <property type="nucleotide sequence ID" value="XM_040622695.1"/>
</dbReference>
<accession>A0A8M1FCZ1</accession>
<proteinExistence type="predicted"/>
<name>A0A8M1FCZ1_URSMA</name>
<gene>
    <name evidence="2" type="primary">LOC121100789</name>
</gene>
<protein>
    <submittedName>
        <fullName evidence="2">Uncharacterized protein LOC121100789</fullName>
    </submittedName>
</protein>
<keyword evidence="1" id="KW-1185">Reference proteome</keyword>
<evidence type="ECO:0000313" key="2">
    <source>
        <dbReference type="RefSeq" id="XP_040478629.1"/>
    </source>
</evidence>
<reference evidence="2" key="1">
    <citation type="submission" date="2025-08" db="UniProtKB">
        <authorList>
            <consortium name="RefSeq"/>
        </authorList>
    </citation>
    <scope>IDENTIFICATION</scope>
    <source>
        <tissue evidence="2">Whole blood</tissue>
    </source>
</reference>
<organism evidence="1 2">
    <name type="scientific">Ursus maritimus</name>
    <name type="common">Polar bear</name>
    <name type="synonym">Thalarctos maritimus</name>
    <dbReference type="NCBI Taxonomy" id="29073"/>
    <lineage>
        <taxon>Eukaryota</taxon>
        <taxon>Metazoa</taxon>
        <taxon>Chordata</taxon>
        <taxon>Craniata</taxon>
        <taxon>Vertebrata</taxon>
        <taxon>Euteleostomi</taxon>
        <taxon>Mammalia</taxon>
        <taxon>Eutheria</taxon>
        <taxon>Laurasiatheria</taxon>
        <taxon>Carnivora</taxon>
        <taxon>Caniformia</taxon>
        <taxon>Ursidae</taxon>
        <taxon>Ursus</taxon>
    </lineage>
</organism>
<dbReference type="Proteomes" id="UP000261680">
    <property type="component" value="Unplaced"/>
</dbReference>
<dbReference type="GeneID" id="121100789"/>
<dbReference type="KEGG" id="umr:121100789"/>
<evidence type="ECO:0000313" key="1">
    <source>
        <dbReference type="Proteomes" id="UP000261680"/>
    </source>
</evidence>
<dbReference type="AlphaFoldDB" id="A0A8M1FCZ1"/>